<evidence type="ECO:0000259" key="5">
    <source>
        <dbReference type="PROSITE" id="PS51767"/>
    </source>
</evidence>
<keyword evidence="7" id="KW-1185">Reference proteome</keyword>
<dbReference type="PRINTS" id="PR00792">
    <property type="entry name" value="PEPSIN"/>
</dbReference>
<sequence length="892" mass="96466">MHTTTTLFSALLALPLVLAAPNFRLHPGTVRRSAREPREWRQDDAAAAAGSRFVRMDMRRKAPTHNLVPQKDDAAGPAAAAAERRATTIVIDDDSSPTSSTISSFIGSSSDAGTLTISDDVEASLTSSLAEASQTPSAARVNATAMLKDVAYGVKIWIGYPEQAVTLDFDTGSSETWVSPPCTPLSGVPVFEEICREFGQYLPEHSQTGFHVDPNLCPNRWISYGSGAVYVSYYRDMIRVNDPATSYETPMVLEKPVQFGVSNWAEGMESGIMGVAYGAGYNQNYTGFIDALYNQNLIAHKDFSVALGSVGKDNGEVVFGGIDKSKFVGPLHALPLATQYTLLEDGFYRYWLDVTYIGVTAPGSCTTMPLTNDTFSARFLPDTGTTLTYMPEDVFFALLDFFPDAQPQASYGYIVDCDHLNDQGSIDFGFGEFTIHVPIREFIFQVPPMFESDGPDTICVVGAVPTSDFFILGDTFLRSVVALFRQQEHKVYLAQYMDCGVNIIETHGNMSGMLGDCGHRRTPFKKRENPGTSVGRGGRPDNTNLLLEENQADQVGQAFMTCATYLTGQYTPISSAPWTSEIFQHNLFPRPAMQTVNSERQGPPPAMATATAPRNDKVHRRAVAKTTLVTHAALTLAETTMSGTTELLTLRQPITADADAAKATTSCVTATTTEWVAESFSSEYPGSSSSSSPSPNCTITTKTKTKTKHYTTTTTCTASERTLSFSEYPSSSISSAMKSYLSASPTALTIPIQSGETVIVKLKTTTYTIVDGISQTAGASFVPEESSTTSTFDWGNSTTTWTGYSSSVALITDSPISTGYSTSVSGEPDGYITAWSWTADGGATPTESTPPWVTEARVVERGEESCICWNFGWCRCSGKKEEEGEVEGSESE</sequence>
<feature type="active site" evidence="2">
    <location>
        <position position="382"/>
    </location>
</feature>
<feature type="region of interest" description="Disordered" evidence="3">
    <location>
        <begin position="523"/>
        <end position="542"/>
    </location>
</feature>
<reference evidence="6" key="1">
    <citation type="submission" date="2023-06" db="EMBL/GenBank/DDBJ databases">
        <title>Genome-scale phylogeny and comparative genomics of the fungal order Sordariales.</title>
        <authorList>
            <consortium name="Lawrence Berkeley National Laboratory"/>
            <person name="Hensen N."/>
            <person name="Bonometti L."/>
            <person name="Westerberg I."/>
            <person name="Brannstrom I.O."/>
            <person name="Guillou S."/>
            <person name="Cros-Aarteil S."/>
            <person name="Calhoun S."/>
            <person name="Haridas S."/>
            <person name="Kuo A."/>
            <person name="Mondo S."/>
            <person name="Pangilinan J."/>
            <person name="Riley R."/>
            <person name="LaButti K."/>
            <person name="Andreopoulos B."/>
            <person name="Lipzen A."/>
            <person name="Chen C."/>
            <person name="Yanf M."/>
            <person name="Daum C."/>
            <person name="Ng V."/>
            <person name="Clum A."/>
            <person name="Steindorff A."/>
            <person name="Ohm R."/>
            <person name="Martin F."/>
            <person name="Silar P."/>
            <person name="Natvig D."/>
            <person name="Lalanne C."/>
            <person name="Gautier V."/>
            <person name="Ament-velasquez S.L."/>
            <person name="Kruys A."/>
            <person name="Hutchinson M.I."/>
            <person name="Powell A.J."/>
            <person name="Barry K."/>
            <person name="Miller A.N."/>
            <person name="Grigoriev I.V."/>
            <person name="Debuchy R."/>
            <person name="Gladieux P."/>
            <person name="Thoren M.H."/>
            <person name="Johannesson H."/>
        </authorList>
    </citation>
    <scope>NUCLEOTIDE SEQUENCE</scope>
    <source>
        <strain evidence="6">SMH3187-1</strain>
    </source>
</reference>
<dbReference type="InterPro" id="IPR021109">
    <property type="entry name" value="Peptidase_aspartic_dom_sf"/>
</dbReference>
<dbReference type="Gene3D" id="2.40.70.10">
    <property type="entry name" value="Acid Proteases"/>
    <property type="match status" value="2"/>
</dbReference>
<evidence type="ECO:0000313" key="7">
    <source>
        <dbReference type="Proteomes" id="UP001172155"/>
    </source>
</evidence>
<name>A0AA40BP64_9PEZI</name>
<evidence type="ECO:0000256" key="3">
    <source>
        <dbReference type="SAM" id="MobiDB-lite"/>
    </source>
</evidence>
<dbReference type="SUPFAM" id="SSF50630">
    <property type="entry name" value="Acid proteases"/>
    <property type="match status" value="1"/>
</dbReference>
<feature type="domain" description="Peptidase A1" evidence="5">
    <location>
        <begin position="152"/>
        <end position="494"/>
    </location>
</feature>
<feature type="signal peptide" evidence="4">
    <location>
        <begin position="1"/>
        <end position="19"/>
    </location>
</feature>
<protein>
    <submittedName>
        <fullName evidence="6">Aspartic peptidase domain-containing protein</fullName>
    </submittedName>
</protein>
<organism evidence="6 7">
    <name type="scientific">Schizothecium vesticola</name>
    <dbReference type="NCBI Taxonomy" id="314040"/>
    <lineage>
        <taxon>Eukaryota</taxon>
        <taxon>Fungi</taxon>
        <taxon>Dikarya</taxon>
        <taxon>Ascomycota</taxon>
        <taxon>Pezizomycotina</taxon>
        <taxon>Sordariomycetes</taxon>
        <taxon>Sordariomycetidae</taxon>
        <taxon>Sordariales</taxon>
        <taxon>Schizotheciaceae</taxon>
        <taxon>Schizothecium</taxon>
    </lineage>
</organism>
<dbReference type="GO" id="GO:0006508">
    <property type="term" value="P:proteolysis"/>
    <property type="evidence" value="ECO:0007669"/>
    <property type="project" value="InterPro"/>
</dbReference>
<evidence type="ECO:0000256" key="4">
    <source>
        <dbReference type="SAM" id="SignalP"/>
    </source>
</evidence>
<accession>A0AA40BP64</accession>
<feature type="active site" evidence="2">
    <location>
        <position position="170"/>
    </location>
</feature>
<dbReference type="PANTHER" id="PTHR47966">
    <property type="entry name" value="BETA-SITE APP-CLEAVING ENZYME, ISOFORM A-RELATED"/>
    <property type="match status" value="1"/>
</dbReference>
<dbReference type="GO" id="GO:0004190">
    <property type="term" value="F:aspartic-type endopeptidase activity"/>
    <property type="evidence" value="ECO:0007669"/>
    <property type="project" value="InterPro"/>
</dbReference>
<evidence type="ECO:0000256" key="1">
    <source>
        <dbReference type="ARBA" id="ARBA00007447"/>
    </source>
</evidence>
<dbReference type="InterPro" id="IPR033121">
    <property type="entry name" value="PEPTIDASE_A1"/>
</dbReference>
<comment type="similarity">
    <text evidence="1">Belongs to the peptidase A1 family.</text>
</comment>
<proteinExistence type="inferred from homology"/>
<evidence type="ECO:0000256" key="2">
    <source>
        <dbReference type="PIRSR" id="PIRSR601461-1"/>
    </source>
</evidence>
<dbReference type="Pfam" id="PF00026">
    <property type="entry name" value="Asp"/>
    <property type="match status" value="1"/>
</dbReference>
<dbReference type="InterPro" id="IPR001461">
    <property type="entry name" value="Aspartic_peptidase_A1"/>
</dbReference>
<feature type="chain" id="PRO_5041355223" evidence="4">
    <location>
        <begin position="20"/>
        <end position="892"/>
    </location>
</feature>
<comment type="caution">
    <text evidence="6">The sequence shown here is derived from an EMBL/GenBank/DDBJ whole genome shotgun (WGS) entry which is preliminary data.</text>
</comment>
<evidence type="ECO:0000313" key="6">
    <source>
        <dbReference type="EMBL" id="KAK0737830.1"/>
    </source>
</evidence>
<dbReference type="PROSITE" id="PS51767">
    <property type="entry name" value="PEPTIDASE_A1"/>
    <property type="match status" value="1"/>
</dbReference>
<dbReference type="PANTHER" id="PTHR47966:SF65">
    <property type="entry name" value="ASPARTIC-TYPE ENDOPEPTIDASE"/>
    <property type="match status" value="1"/>
</dbReference>
<feature type="region of interest" description="Disordered" evidence="3">
    <location>
        <begin position="596"/>
        <end position="615"/>
    </location>
</feature>
<gene>
    <name evidence="6" type="ORF">B0T18DRAFT_394237</name>
</gene>
<keyword evidence="4" id="KW-0732">Signal</keyword>
<dbReference type="Proteomes" id="UP001172155">
    <property type="component" value="Unassembled WGS sequence"/>
</dbReference>
<feature type="region of interest" description="Disordered" evidence="3">
    <location>
        <begin position="681"/>
        <end position="701"/>
    </location>
</feature>
<dbReference type="AlphaFoldDB" id="A0AA40BP64"/>
<dbReference type="EMBL" id="JAUKUD010000007">
    <property type="protein sequence ID" value="KAK0737830.1"/>
    <property type="molecule type" value="Genomic_DNA"/>
</dbReference>